<keyword evidence="2" id="KW-1185">Reference proteome</keyword>
<name>A0ACC2NXW0_9HYME</name>
<comment type="caution">
    <text evidence="1">The sequence shown here is derived from an EMBL/GenBank/DDBJ whole genome shotgun (WGS) entry which is preliminary data.</text>
</comment>
<reference evidence="1" key="1">
    <citation type="submission" date="2023-04" db="EMBL/GenBank/DDBJ databases">
        <title>A chromosome-level genome assembly of the parasitoid wasp Eretmocerus hayati.</title>
        <authorList>
            <person name="Zhong Y."/>
            <person name="Liu S."/>
            <person name="Liu Y."/>
        </authorList>
    </citation>
    <scope>NUCLEOTIDE SEQUENCE</scope>
    <source>
        <strain evidence="1">ZJU_SS_LIU_2023</strain>
    </source>
</reference>
<gene>
    <name evidence="1" type="ORF">QAD02_011479</name>
</gene>
<evidence type="ECO:0000313" key="1">
    <source>
        <dbReference type="EMBL" id="KAJ8675693.1"/>
    </source>
</evidence>
<protein>
    <submittedName>
        <fullName evidence="1">Uncharacterized protein</fullName>
    </submittedName>
</protein>
<dbReference type="EMBL" id="CM056742">
    <property type="protein sequence ID" value="KAJ8675693.1"/>
    <property type="molecule type" value="Genomic_DNA"/>
</dbReference>
<proteinExistence type="predicted"/>
<sequence>MLSCGRVAGSQLCRITRNVYSAKIPYPVRVGFISTSCVKYNTKGKKNKSGTAKVEECLPKKKSYERVPPLPPPPPPPAPLSSAPPLTPQDLKLQMSGAAPCDVANYSCPADCPIAEDCHKPGGAGTNEEGFKYWKHVIAALVVAGVSAYAYLEWFTETDEEKTVKVGKYKRRPVEPIPQNSNSIPAEVPYVLIGSGTAAFSAFRSIKSRDPKAKVLMITNEGDFPYMRPPLSKELWYNREETVSPKLTFRQWNGVKRSLFHEPPEFYLGTEELQGSENGGIAVARGWQVKKIDVPSKTIYLSDNYGIKYDKCLIATGASPKNLPIFESANKKIKEKIVLFRTKDDFLELVHNLKNADIKDIVIIGGGFLGSELSTSIARNFRDTDKNVHQIYKEKYVLSQVLPEYLCKWAVNRLESEGVQCKSNVEVHDVVLQNGRLHLTLTDGSTMDADQVVVAIGVEANTGLAQTSNLEIHPEHGGFLVNAELEARNDVWVAGDAACFYDVKLGRRRVEHHDHAVVSGKLAGENMTGARKPYLHQSMFWSDLGPEAGFEAIGIIDSTLQTVGVFAKGESDRALAAVSNQISSGDEKSNDKSKSDNQEVKPVAVSSKSDKSGKTSKEEDDFSKGVIFYVRDDTVVGILLWNVYNRMAIARQLLARGTTYEEINEAAKLFTIHED</sequence>
<organism evidence="1 2">
    <name type="scientific">Eretmocerus hayati</name>
    <dbReference type="NCBI Taxonomy" id="131215"/>
    <lineage>
        <taxon>Eukaryota</taxon>
        <taxon>Metazoa</taxon>
        <taxon>Ecdysozoa</taxon>
        <taxon>Arthropoda</taxon>
        <taxon>Hexapoda</taxon>
        <taxon>Insecta</taxon>
        <taxon>Pterygota</taxon>
        <taxon>Neoptera</taxon>
        <taxon>Endopterygota</taxon>
        <taxon>Hymenoptera</taxon>
        <taxon>Apocrita</taxon>
        <taxon>Proctotrupomorpha</taxon>
        <taxon>Chalcidoidea</taxon>
        <taxon>Aphelinidae</taxon>
        <taxon>Aphelininae</taxon>
        <taxon>Eretmocerus</taxon>
    </lineage>
</organism>
<evidence type="ECO:0000313" key="2">
    <source>
        <dbReference type="Proteomes" id="UP001239111"/>
    </source>
</evidence>
<dbReference type="Proteomes" id="UP001239111">
    <property type="component" value="Chromosome 2"/>
</dbReference>
<accession>A0ACC2NXW0</accession>